<accession>A0AA48KK44</accession>
<dbReference type="Proteomes" id="UP001337723">
    <property type="component" value="Chromosome"/>
</dbReference>
<dbReference type="PRINTS" id="PR01438">
    <property type="entry name" value="UNVRSLSTRESS"/>
</dbReference>
<dbReference type="SUPFAM" id="SSF52402">
    <property type="entry name" value="Adenine nucleotide alpha hydrolases-like"/>
    <property type="match status" value="1"/>
</dbReference>
<proteinExistence type="inferred from homology"/>
<dbReference type="CDD" id="cd00293">
    <property type="entry name" value="USP-like"/>
    <property type="match status" value="1"/>
</dbReference>
<comment type="similarity">
    <text evidence="1">Belongs to the universal stress protein A family.</text>
</comment>
<dbReference type="EMBL" id="AP027266">
    <property type="protein sequence ID" value="BDW86819.1"/>
    <property type="molecule type" value="Genomic_DNA"/>
</dbReference>
<dbReference type="AlphaFoldDB" id="A0AA48KK44"/>
<dbReference type="PANTHER" id="PTHR46268:SF15">
    <property type="entry name" value="UNIVERSAL STRESS PROTEIN HP_0031"/>
    <property type="match status" value="1"/>
</dbReference>
<evidence type="ECO:0000313" key="3">
    <source>
        <dbReference type="EMBL" id="BDW86819.1"/>
    </source>
</evidence>
<sequence>MTYKSILTILTDPSEVGAVLSAAIPFATEAGAHLDVLCLGIDRTQTGYYFAGATALMHDETIAQAQAEAAAIETAARAELGRSDLSWGIDALVAQSASVTGLVARRARFADLVILPKPYGEGKYSDAPVIVESAMFQGQAPVIVLAEGAAPAAAPRRVVVAWNESAEAMTAVRRALPILKTAALVDICIVAPERHASDTTDPGAELSRMLSRHGVKVEVTILAQTLPRVSEVIARHVADMDADMLVMGAYGHSRFREAILGGATRNMLEHATVPVLMAH</sequence>
<evidence type="ECO:0000256" key="1">
    <source>
        <dbReference type="ARBA" id="ARBA00008791"/>
    </source>
</evidence>
<dbReference type="KEGG" id="rmai:MACH21_29960"/>
<name>A0AA48KK44_9RHOB</name>
<dbReference type="Gene3D" id="3.40.50.12370">
    <property type="match status" value="1"/>
</dbReference>
<evidence type="ECO:0000259" key="2">
    <source>
        <dbReference type="Pfam" id="PF00582"/>
    </source>
</evidence>
<evidence type="ECO:0000313" key="4">
    <source>
        <dbReference type="Proteomes" id="UP001337723"/>
    </source>
</evidence>
<feature type="domain" description="UspA" evidence="2">
    <location>
        <begin position="156"/>
        <end position="278"/>
    </location>
</feature>
<dbReference type="RefSeq" id="WP_338272863.1">
    <property type="nucleotide sequence ID" value="NZ_AP027266.1"/>
</dbReference>
<organism evidence="3 4">
    <name type="scientific">Roseicyclus marinus</name>
    <dbReference type="NCBI Taxonomy" id="2161673"/>
    <lineage>
        <taxon>Bacteria</taxon>
        <taxon>Pseudomonadati</taxon>
        <taxon>Pseudomonadota</taxon>
        <taxon>Alphaproteobacteria</taxon>
        <taxon>Rhodobacterales</taxon>
        <taxon>Roseobacteraceae</taxon>
        <taxon>Roseicyclus</taxon>
    </lineage>
</organism>
<dbReference type="InterPro" id="IPR006016">
    <property type="entry name" value="UspA"/>
</dbReference>
<gene>
    <name evidence="3" type="ORF">MACH21_29960</name>
</gene>
<protein>
    <submittedName>
        <fullName evidence="3">Universal stress protein</fullName>
    </submittedName>
</protein>
<dbReference type="PANTHER" id="PTHR46268">
    <property type="entry name" value="STRESS RESPONSE PROTEIN NHAX"/>
    <property type="match status" value="1"/>
</dbReference>
<reference evidence="3 4" key="1">
    <citation type="submission" date="2023-01" db="EMBL/GenBank/DDBJ databases">
        <title>Complete genome sequence of Roseicyclus marinus strain Dej080120_10.</title>
        <authorList>
            <person name="Ueki S."/>
            <person name="Maruyama F."/>
        </authorList>
    </citation>
    <scope>NUCLEOTIDE SEQUENCE [LARGE SCALE GENOMIC DNA]</scope>
    <source>
        <strain evidence="3 4">Dej080120_10</strain>
    </source>
</reference>
<dbReference type="Pfam" id="PF00582">
    <property type="entry name" value="Usp"/>
    <property type="match status" value="1"/>
</dbReference>
<keyword evidence="4" id="KW-1185">Reference proteome</keyword>
<dbReference type="InterPro" id="IPR006015">
    <property type="entry name" value="Universal_stress_UspA"/>
</dbReference>